<evidence type="ECO:0000256" key="4">
    <source>
        <dbReference type="ARBA" id="ARBA00013244"/>
    </source>
</evidence>
<evidence type="ECO:0000313" key="10">
    <source>
        <dbReference type="EMBL" id="GAA0866056.1"/>
    </source>
</evidence>
<dbReference type="Gene3D" id="3.40.50.1820">
    <property type="entry name" value="alpha/beta hydrolase"/>
    <property type="match status" value="1"/>
</dbReference>
<dbReference type="EC" id="2.3.1.20" evidence="4"/>
<sequence length="336" mass="36749">MLSRRAFSGLAVAGAAASVAGPASASVPAAEGTIGFHSLPSSNVPGEVGVAIYEPPGYDAARAEAYPFLLFLHGGNGSEKDLLFFKRVFDREIASGRVPPLVIATPSGRRSLYMDFRDGRERWERYILSDVLPFVRRSAHVDASRERTFIGGVSMGGLGSLRIAFKHPEPFAGVIALEPAIEAALEWKGVGPGTRFWRPEPALYPMFGEPVDPDYWAANNPATIASAAPERLLDLRIYLEAGDQDALYLYEGAEHLHRILFDAGVAHEYRLVHGADHVGPSLLPRMADALGFLARQLSPPGWIDQSVLDFRSAIDRGKRAIGIERERVDPRRLIRR</sequence>
<reference evidence="10 11" key="1">
    <citation type="journal article" date="2019" name="Int. J. Syst. Evol. Microbiol.">
        <title>The Global Catalogue of Microorganisms (GCM) 10K type strain sequencing project: providing services to taxonomists for standard genome sequencing and annotation.</title>
        <authorList>
            <consortium name="The Broad Institute Genomics Platform"/>
            <consortium name="The Broad Institute Genome Sequencing Center for Infectious Disease"/>
            <person name="Wu L."/>
            <person name="Ma J."/>
        </authorList>
    </citation>
    <scope>NUCLEOTIDE SEQUENCE [LARGE SCALE GENOMIC DNA]</scope>
    <source>
        <strain evidence="10 11">JCM 15910</strain>
    </source>
</reference>
<accession>A0ABN1M9M6</accession>
<protein>
    <recommendedName>
        <fullName evidence="7">Acyl-CoA:diacylglycerol acyltransferase</fullName>
        <ecNumber evidence="3">2.3.1.122</ecNumber>
        <ecNumber evidence="4">2.3.1.20</ecNumber>
    </recommendedName>
</protein>
<evidence type="ECO:0000256" key="6">
    <source>
        <dbReference type="ARBA" id="ARBA00023315"/>
    </source>
</evidence>
<evidence type="ECO:0000256" key="8">
    <source>
        <dbReference type="ARBA" id="ARBA00048109"/>
    </source>
</evidence>
<feature type="signal peptide" evidence="9">
    <location>
        <begin position="1"/>
        <end position="25"/>
    </location>
</feature>
<keyword evidence="6" id="KW-0012">Acyltransferase</keyword>
<comment type="catalytic activity">
    <reaction evidence="1">
        <text>2 alpha,alpha'-trehalose 6-mycolate = alpha,alpha'-trehalose 6,6'-bismycolate + alpha,alpha-trehalose</text>
        <dbReference type="Rhea" id="RHEA:23472"/>
        <dbReference type="ChEBI" id="CHEBI:16551"/>
        <dbReference type="ChEBI" id="CHEBI:18195"/>
        <dbReference type="ChEBI" id="CHEBI:18234"/>
        <dbReference type="EC" id="2.3.1.122"/>
    </reaction>
</comment>
<dbReference type="PROSITE" id="PS51318">
    <property type="entry name" value="TAT"/>
    <property type="match status" value="1"/>
</dbReference>
<name>A0ABN1M9M6_9SPHN</name>
<dbReference type="EMBL" id="BAAAFE010000009">
    <property type="protein sequence ID" value="GAA0866056.1"/>
    <property type="molecule type" value="Genomic_DNA"/>
</dbReference>
<dbReference type="EC" id="2.3.1.122" evidence="3"/>
<keyword evidence="5" id="KW-0808">Transferase</keyword>
<dbReference type="Pfam" id="PF00756">
    <property type="entry name" value="Esterase"/>
    <property type="match status" value="1"/>
</dbReference>
<feature type="chain" id="PRO_5046373250" description="Acyl-CoA:diacylglycerol acyltransferase" evidence="9">
    <location>
        <begin position="26"/>
        <end position="336"/>
    </location>
</feature>
<dbReference type="PANTHER" id="PTHR48098">
    <property type="entry name" value="ENTEROCHELIN ESTERASE-RELATED"/>
    <property type="match status" value="1"/>
</dbReference>
<dbReference type="SUPFAM" id="SSF53474">
    <property type="entry name" value="alpha/beta-Hydrolases"/>
    <property type="match status" value="1"/>
</dbReference>
<dbReference type="InterPro" id="IPR050583">
    <property type="entry name" value="Mycobacterial_A85_antigen"/>
</dbReference>
<dbReference type="RefSeq" id="WP_215356153.1">
    <property type="nucleotide sequence ID" value="NZ_BAAAFE010000009.1"/>
</dbReference>
<evidence type="ECO:0000313" key="11">
    <source>
        <dbReference type="Proteomes" id="UP001500738"/>
    </source>
</evidence>
<proteinExistence type="inferred from homology"/>
<keyword evidence="9" id="KW-0732">Signal</keyword>
<comment type="similarity">
    <text evidence="2">Belongs to the mycobacterial A85 antigen family.</text>
</comment>
<evidence type="ECO:0000256" key="5">
    <source>
        <dbReference type="ARBA" id="ARBA00022679"/>
    </source>
</evidence>
<dbReference type="Proteomes" id="UP001500738">
    <property type="component" value="Unassembled WGS sequence"/>
</dbReference>
<dbReference type="PANTHER" id="PTHR48098:SF1">
    <property type="entry name" value="DIACYLGLYCEROL ACYLTRANSFERASE_MYCOLYLTRANSFERASE AG85A"/>
    <property type="match status" value="1"/>
</dbReference>
<evidence type="ECO:0000256" key="7">
    <source>
        <dbReference type="ARBA" id="ARBA00032572"/>
    </source>
</evidence>
<evidence type="ECO:0000256" key="2">
    <source>
        <dbReference type="ARBA" id="ARBA00005874"/>
    </source>
</evidence>
<keyword evidence="11" id="KW-1185">Reference proteome</keyword>
<dbReference type="InterPro" id="IPR006311">
    <property type="entry name" value="TAT_signal"/>
</dbReference>
<evidence type="ECO:0000256" key="3">
    <source>
        <dbReference type="ARBA" id="ARBA00012820"/>
    </source>
</evidence>
<evidence type="ECO:0000256" key="9">
    <source>
        <dbReference type="SAM" id="SignalP"/>
    </source>
</evidence>
<evidence type="ECO:0000256" key="1">
    <source>
        <dbReference type="ARBA" id="ARBA00000697"/>
    </source>
</evidence>
<gene>
    <name evidence="10" type="ORF">GCM10009115_27120</name>
</gene>
<dbReference type="InterPro" id="IPR000801">
    <property type="entry name" value="Esterase-like"/>
</dbReference>
<comment type="catalytic activity">
    <reaction evidence="8">
        <text>an acyl-CoA + a 1,2-diacyl-sn-glycerol = a triacyl-sn-glycerol + CoA</text>
        <dbReference type="Rhea" id="RHEA:10868"/>
        <dbReference type="ChEBI" id="CHEBI:17815"/>
        <dbReference type="ChEBI" id="CHEBI:57287"/>
        <dbReference type="ChEBI" id="CHEBI:58342"/>
        <dbReference type="ChEBI" id="CHEBI:64615"/>
        <dbReference type="EC" id="2.3.1.20"/>
    </reaction>
</comment>
<organism evidence="10 11">
    <name type="scientific">Sphingopyxis soli</name>
    <dbReference type="NCBI Taxonomy" id="592051"/>
    <lineage>
        <taxon>Bacteria</taxon>
        <taxon>Pseudomonadati</taxon>
        <taxon>Pseudomonadota</taxon>
        <taxon>Alphaproteobacteria</taxon>
        <taxon>Sphingomonadales</taxon>
        <taxon>Sphingomonadaceae</taxon>
        <taxon>Sphingopyxis</taxon>
    </lineage>
</organism>
<dbReference type="InterPro" id="IPR029058">
    <property type="entry name" value="AB_hydrolase_fold"/>
</dbReference>
<comment type="caution">
    <text evidence="10">The sequence shown here is derived from an EMBL/GenBank/DDBJ whole genome shotgun (WGS) entry which is preliminary data.</text>
</comment>